<dbReference type="CDD" id="cd06223">
    <property type="entry name" value="PRTases_typeI"/>
    <property type="match status" value="1"/>
</dbReference>
<comment type="caution">
    <text evidence="3">The sequence shown here is derived from an EMBL/GenBank/DDBJ whole genome shotgun (WGS) entry which is preliminary data.</text>
</comment>
<dbReference type="PANTHER" id="PTHR47505">
    <property type="entry name" value="DNA UTILIZATION PROTEIN YHGH"/>
    <property type="match status" value="1"/>
</dbReference>
<evidence type="ECO:0000313" key="4">
    <source>
        <dbReference type="Proteomes" id="UP000824141"/>
    </source>
</evidence>
<evidence type="ECO:0000313" key="3">
    <source>
        <dbReference type="EMBL" id="HIS77978.1"/>
    </source>
</evidence>
<protein>
    <submittedName>
        <fullName evidence="3">ComF family protein</fullName>
    </submittedName>
</protein>
<reference evidence="3" key="2">
    <citation type="journal article" date="2021" name="PeerJ">
        <title>Extensive microbial diversity within the chicken gut microbiome revealed by metagenomics and culture.</title>
        <authorList>
            <person name="Gilroy R."/>
            <person name="Ravi A."/>
            <person name="Getino M."/>
            <person name="Pursley I."/>
            <person name="Horton D.L."/>
            <person name="Alikhan N.F."/>
            <person name="Baker D."/>
            <person name="Gharbi K."/>
            <person name="Hall N."/>
            <person name="Watson M."/>
            <person name="Adriaenssens E.M."/>
            <person name="Foster-Nyarko E."/>
            <person name="Jarju S."/>
            <person name="Secka A."/>
            <person name="Antonio M."/>
            <person name="Oren A."/>
            <person name="Chaudhuri R.R."/>
            <person name="La Ragione R."/>
            <person name="Hildebrand F."/>
            <person name="Pallen M.J."/>
        </authorList>
    </citation>
    <scope>NUCLEOTIDE SEQUENCE</scope>
    <source>
        <strain evidence="3">6086</strain>
    </source>
</reference>
<evidence type="ECO:0000256" key="1">
    <source>
        <dbReference type="ARBA" id="ARBA00008007"/>
    </source>
</evidence>
<feature type="domain" description="Phosphoribosyltransferase" evidence="2">
    <location>
        <begin position="78"/>
        <end position="173"/>
    </location>
</feature>
<dbReference type="InterPro" id="IPR029057">
    <property type="entry name" value="PRTase-like"/>
</dbReference>
<dbReference type="EMBL" id="DVJM01000019">
    <property type="protein sequence ID" value="HIS77978.1"/>
    <property type="molecule type" value="Genomic_DNA"/>
</dbReference>
<reference evidence="3" key="1">
    <citation type="submission" date="2020-10" db="EMBL/GenBank/DDBJ databases">
        <authorList>
            <person name="Gilroy R."/>
        </authorList>
    </citation>
    <scope>NUCLEOTIDE SEQUENCE</scope>
    <source>
        <strain evidence="3">6086</strain>
    </source>
</reference>
<proteinExistence type="inferred from homology"/>
<sequence length="187" mass="21307">MRELPEPGNVLCVSPFRYGGEVREAILRFKFRGRRDYAPWFGGAIARELLHRDLFHNAVLTPVPISAERMRERGYNQSLLLARAAARVLGIPYVDLLEKVSENQTQHLLNLEERRKNVRHVYRVKNGKAIQKEIIVLDDIVTTGYTLAECVETIQEAGLRVRCCAALASAEDHDREAGQEDEKRGKL</sequence>
<gene>
    <name evidence="3" type="ORF">IAD03_01265</name>
</gene>
<dbReference type="Proteomes" id="UP000824141">
    <property type="component" value="Unassembled WGS sequence"/>
</dbReference>
<dbReference type="InterPro" id="IPR000836">
    <property type="entry name" value="PRTase_dom"/>
</dbReference>
<organism evidence="3 4">
    <name type="scientific">Candidatus Caccousia stercoris</name>
    <dbReference type="NCBI Taxonomy" id="2840723"/>
    <lineage>
        <taxon>Bacteria</taxon>
        <taxon>Bacillati</taxon>
        <taxon>Bacillota</taxon>
        <taxon>Clostridia</taxon>
        <taxon>Eubacteriales</taxon>
        <taxon>Oscillospiraceae</taxon>
        <taxon>Oscillospiraceae incertae sedis</taxon>
        <taxon>Candidatus Caccousia</taxon>
    </lineage>
</organism>
<comment type="similarity">
    <text evidence="1">Belongs to the ComF/GntX family.</text>
</comment>
<name>A0A9D1K2C4_9FIRM</name>
<accession>A0A9D1K2C4</accession>
<evidence type="ECO:0000259" key="2">
    <source>
        <dbReference type="Pfam" id="PF00156"/>
    </source>
</evidence>
<dbReference type="PANTHER" id="PTHR47505:SF1">
    <property type="entry name" value="DNA UTILIZATION PROTEIN YHGH"/>
    <property type="match status" value="1"/>
</dbReference>
<dbReference type="AlphaFoldDB" id="A0A9D1K2C4"/>
<dbReference type="SUPFAM" id="SSF53271">
    <property type="entry name" value="PRTase-like"/>
    <property type="match status" value="1"/>
</dbReference>
<dbReference type="Gene3D" id="3.40.50.2020">
    <property type="match status" value="1"/>
</dbReference>
<dbReference type="Pfam" id="PF00156">
    <property type="entry name" value="Pribosyltran"/>
    <property type="match status" value="1"/>
</dbReference>
<dbReference type="InterPro" id="IPR051910">
    <property type="entry name" value="ComF/GntX_DNA_util-trans"/>
</dbReference>